<dbReference type="PANTHER" id="PTHR35792">
    <property type="entry name" value="GENERAL STRESS PROTEIN"/>
    <property type="match status" value="1"/>
</dbReference>
<dbReference type="InterPro" id="IPR024623">
    <property type="entry name" value="YtxH"/>
</dbReference>
<evidence type="ECO:0000313" key="2">
    <source>
        <dbReference type="Proteomes" id="UP001285636"/>
    </source>
</evidence>
<organism evidence="1 2">
    <name type="scientific">Alkalihalophilus pseudofirmus</name>
    <name type="common">Bacillus pseudofirmus</name>
    <dbReference type="NCBI Taxonomy" id="79885"/>
    <lineage>
        <taxon>Bacteria</taxon>
        <taxon>Bacillati</taxon>
        <taxon>Bacillota</taxon>
        <taxon>Bacilli</taxon>
        <taxon>Bacillales</taxon>
        <taxon>Bacillaceae</taxon>
        <taxon>Alkalihalophilus</taxon>
    </lineage>
</organism>
<name>A0AAJ2NR62_ALKPS</name>
<dbReference type="EMBL" id="JAWJAY010000005">
    <property type="protein sequence ID" value="MDV2886898.1"/>
    <property type="molecule type" value="Genomic_DNA"/>
</dbReference>
<dbReference type="AlphaFoldDB" id="A0AAJ2NR62"/>
<dbReference type="Pfam" id="PF12732">
    <property type="entry name" value="YtxH"/>
    <property type="match status" value="1"/>
</dbReference>
<dbReference type="Proteomes" id="UP001285636">
    <property type="component" value="Unassembled WGS sequence"/>
</dbReference>
<protein>
    <submittedName>
        <fullName evidence="1">YtxH domain-containing protein</fullName>
    </submittedName>
</protein>
<evidence type="ECO:0000313" key="1">
    <source>
        <dbReference type="EMBL" id="MDV2886898.1"/>
    </source>
</evidence>
<dbReference type="PANTHER" id="PTHR35792:SF3">
    <property type="entry name" value="IG HYPOTHETICAL 17707"/>
    <property type="match status" value="1"/>
</dbReference>
<dbReference type="InterPro" id="IPR052928">
    <property type="entry name" value="Desiccation-related_membrane"/>
</dbReference>
<dbReference type="RefSeq" id="WP_075683143.1">
    <property type="nucleotide sequence ID" value="NZ_CP144224.1"/>
</dbReference>
<accession>A0AAJ2NR62</accession>
<gene>
    <name evidence="1" type="ORF">RYX45_17020</name>
</gene>
<reference evidence="1" key="1">
    <citation type="submission" date="2023-10" db="EMBL/GenBank/DDBJ databases">
        <title>Screening of Alkalihalophilus pseudofirmusBZ-TG-HK211 and Its Alleviation of Salt Stress on Rapeseed Growth.</title>
        <authorList>
            <person name="Zhao B."/>
            <person name="Guo T."/>
        </authorList>
    </citation>
    <scope>NUCLEOTIDE SEQUENCE</scope>
    <source>
        <strain evidence="1">BZ-TG-HK211</strain>
    </source>
</reference>
<comment type="caution">
    <text evidence="1">The sequence shown here is derived from an EMBL/GenBank/DDBJ whole genome shotgun (WGS) entry which is preliminary data.</text>
</comment>
<sequence length="115" mass="12767">MHIKSLLSGIVAGVVVAGTATLFTTPASGRELQETCKDRVQKVRKGVKQFSNDSIVLKEKVTETTQLGIQSIKAVSSEVKESISDWQKEVQPSIDQLRKDTEELQRRVSQVKQLD</sequence>
<proteinExistence type="predicted"/>